<gene>
    <name evidence="5" type="ORF">R1flu_009798</name>
</gene>
<dbReference type="SUPFAM" id="SSF56019">
    <property type="entry name" value="The spindle assembly checkpoint protein mad2"/>
    <property type="match status" value="1"/>
</dbReference>
<dbReference type="Pfam" id="PF02301">
    <property type="entry name" value="HORMA"/>
    <property type="match status" value="1"/>
</dbReference>
<dbReference type="InterPro" id="IPR045091">
    <property type="entry name" value="Mad2-like"/>
</dbReference>
<evidence type="ECO:0000313" key="6">
    <source>
        <dbReference type="Proteomes" id="UP001605036"/>
    </source>
</evidence>
<dbReference type="InterPro" id="IPR003511">
    <property type="entry name" value="HORMA_dom"/>
</dbReference>
<dbReference type="PANTHER" id="PTHR11842">
    <property type="entry name" value="MITOTIC SPINDLE ASSEMBLY CHECKPOINT PROTEIN MAD2"/>
    <property type="match status" value="1"/>
</dbReference>
<dbReference type="PANTHER" id="PTHR11842:SF10">
    <property type="entry name" value="MITOTIC SPINDLE ASSEMBLY CHECKPOINT PROTEIN MAD2B"/>
    <property type="match status" value="1"/>
</dbReference>
<keyword evidence="2" id="KW-0227">DNA damage</keyword>
<sequence length="238" mass="27163">MERGQTSAIASPGEVTDLLCEFLEVAIHLLLSLRNIYPAEIFERRRHFNVPVQWIRHQDLRDYVHSALSSLHSWIQQGTVEKVAVVFMDKKRMAVERFIFKLNVNQNFASAMPVNDLEYALRTFLIKLSVSHSLFRPLPADCSFEIVAYSKLLPGDATDKGRLWIPADCSQWQQPPEITPVKSVRSELLDVQLYIEHPSAAEQSPSDQQIVQAVQDPDMCFLCTSPTHLCLTVRRTES</sequence>
<dbReference type="GO" id="GO:0006974">
    <property type="term" value="P:DNA damage response"/>
    <property type="evidence" value="ECO:0007669"/>
    <property type="project" value="UniProtKB-KW"/>
</dbReference>
<evidence type="ECO:0000256" key="1">
    <source>
        <dbReference type="ARBA" id="ARBA00004123"/>
    </source>
</evidence>
<keyword evidence="3" id="KW-0539">Nucleus</keyword>
<dbReference type="GO" id="GO:0005634">
    <property type="term" value="C:nucleus"/>
    <property type="evidence" value="ECO:0007669"/>
    <property type="project" value="UniProtKB-SubCell"/>
</dbReference>
<accession>A0ABD1Z3H2</accession>
<dbReference type="Gene3D" id="3.30.900.10">
    <property type="entry name" value="HORMA domain"/>
    <property type="match status" value="1"/>
</dbReference>
<dbReference type="AlphaFoldDB" id="A0ABD1Z3H2"/>
<evidence type="ECO:0000256" key="3">
    <source>
        <dbReference type="ARBA" id="ARBA00023242"/>
    </source>
</evidence>
<dbReference type="InterPro" id="IPR036570">
    <property type="entry name" value="HORMA_dom_sf"/>
</dbReference>
<dbReference type="Proteomes" id="UP001605036">
    <property type="component" value="Unassembled WGS sequence"/>
</dbReference>
<evidence type="ECO:0000256" key="2">
    <source>
        <dbReference type="ARBA" id="ARBA00022763"/>
    </source>
</evidence>
<keyword evidence="6" id="KW-1185">Reference proteome</keyword>
<dbReference type="EMBL" id="JBHFFA010000002">
    <property type="protein sequence ID" value="KAL2642211.1"/>
    <property type="molecule type" value="Genomic_DNA"/>
</dbReference>
<comment type="subcellular location">
    <subcellularLocation>
        <location evidence="1">Nucleus</location>
    </subcellularLocation>
</comment>
<proteinExistence type="predicted"/>
<name>A0ABD1Z3H2_9MARC</name>
<dbReference type="PROSITE" id="PS50815">
    <property type="entry name" value="HORMA"/>
    <property type="match status" value="1"/>
</dbReference>
<protein>
    <recommendedName>
        <fullName evidence="4">HORMA domain-containing protein</fullName>
    </recommendedName>
</protein>
<dbReference type="FunFam" id="3.30.900.10:FF:000003">
    <property type="entry name" value="Mitotic spindle assembly checkpoint protein MAD2B"/>
    <property type="match status" value="1"/>
</dbReference>
<organism evidence="5 6">
    <name type="scientific">Riccia fluitans</name>
    <dbReference type="NCBI Taxonomy" id="41844"/>
    <lineage>
        <taxon>Eukaryota</taxon>
        <taxon>Viridiplantae</taxon>
        <taxon>Streptophyta</taxon>
        <taxon>Embryophyta</taxon>
        <taxon>Marchantiophyta</taxon>
        <taxon>Marchantiopsida</taxon>
        <taxon>Marchantiidae</taxon>
        <taxon>Marchantiales</taxon>
        <taxon>Ricciaceae</taxon>
        <taxon>Riccia</taxon>
    </lineage>
</organism>
<evidence type="ECO:0000313" key="5">
    <source>
        <dbReference type="EMBL" id="KAL2642211.1"/>
    </source>
</evidence>
<evidence type="ECO:0000259" key="4">
    <source>
        <dbReference type="PROSITE" id="PS50815"/>
    </source>
</evidence>
<feature type="domain" description="HORMA" evidence="4">
    <location>
        <begin position="13"/>
        <end position="195"/>
    </location>
</feature>
<reference evidence="5 6" key="1">
    <citation type="submission" date="2024-09" db="EMBL/GenBank/DDBJ databases">
        <title>Chromosome-scale assembly of Riccia fluitans.</title>
        <authorList>
            <person name="Paukszto L."/>
            <person name="Sawicki J."/>
            <person name="Karawczyk K."/>
            <person name="Piernik-Szablinska J."/>
            <person name="Szczecinska M."/>
            <person name="Mazdziarz M."/>
        </authorList>
    </citation>
    <scope>NUCLEOTIDE SEQUENCE [LARGE SCALE GENOMIC DNA]</scope>
    <source>
        <strain evidence="5">Rf_01</strain>
        <tissue evidence="5">Aerial parts of the thallus</tissue>
    </source>
</reference>
<comment type="caution">
    <text evidence="5">The sequence shown here is derived from an EMBL/GenBank/DDBJ whole genome shotgun (WGS) entry which is preliminary data.</text>
</comment>